<evidence type="ECO:0000256" key="1">
    <source>
        <dbReference type="ARBA" id="ARBA00023015"/>
    </source>
</evidence>
<feature type="region of interest" description="Disordered" evidence="5">
    <location>
        <begin position="142"/>
        <end position="164"/>
    </location>
</feature>
<evidence type="ECO:0000256" key="3">
    <source>
        <dbReference type="ARBA" id="ARBA00023163"/>
    </source>
</evidence>
<evidence type="ECO:0000256" key="5">
    <source>
        <dbReference type="SAM" id="MobiDB-lite"/>
    </source>
</evidence>
<feature type="transmembrane region" description="Helical" evidence="6">
    <location>
        <begin position="172"/>
        <end position="190"/>
    </location>
</feature>
<name>T2CB21_9CARY</name>
<proteinExistence type="evidence at transcript level"/>
<evidence type="ECO:0000256" key="4">
    <source>
        <dbReference type="ARBA" id="ARBA00023242"/>
    </source>
</evidence>
<dbReference type="InterPro" id="IPR036093">
    <property type="entry name" value="NAC_dom_sf"/>
</dbReference>
<keyword evidence="4" id="KW-0539">Nucleus</keyword>
<gene>
    <name evidence="8" type="primary">NAC33</name>
</gene>
<accession>T2CB21</accession>
<dbReference type="PANTHER" id="PTHR31719">
    <property type="entry name" value="NAC TRANSCRIPTION FACTOR 56"/>
    <property type="match status" value="1"/>
</dbReference>
<evidence type="ECO:0000313" key="8">
    <source>
        <dbReference type="EMBL" id="AGV29484.1"/>
    </source>
</evidence>
<keyword evidence="6" id="KW-1133">Transmembrane helix</keyword>
<keyword evidence="3" id="KW-0804">Transcription</keyword>
<dbReference type="InterPro" id="IPR003441">
    <property type="entry name" value="NAC-dom"/>
</dbReference>
<reference evidence="8" key="1">
    <citation type="submission" date="2013-05" db="EMBL/GenBank/DDBJ databases">
        <authorList>
            <person name="Wang Y.C."/>
            <person name="Wang L.Q."/>
            <person name="Wang C."/>
        </authorList>
    </citation>
    <scope>NUCLEOTIDE SEQUENCE</scope>
</reference>
<dbReference type="PROSITE" id="PS51005">
    <property type="entry name" value="NAC"/>
    <property type="match status" value="1"/>
</dbReference>
<keyword evidence="6" id="KW-0812">Transmembrane</keyword>
<keyword evidence="6" id="KW-0472">Membrane</keyword>
<dbReference type="Gene3D" id="2.170.150.80">
    <property type="entry name" value="NAC domain"/>
    <property type="match status" value="1"/>
</dbReference>
<keyword evidence="2" id="KW-0238">DNA-binding</keyword>
<organism evidence="8">
    <name type="scientific">Tamarix hispida</name>
    <dbReference type="NCBI Taxonomy" id="189793"/>
    <lineage>
        <taxon>Eukaryota</taxon>
        <taxon>Viridiplantae</taxon>
        <taxon>Streptophyta</taxon>
        <taxon>Embryophyta</taxon>
        <taxon>Tracheophyta</taxon>
        <taxon>Spermatophyta</taxon>
        <taxon>Magnoliopsida</taxon>
        <taxon>eudicotyledons</taxon>
        <taxon>Gunneridae</taxon>
        <taxon>Pentapetalae</taxon>
        <taxon>Caryophyllales</taxon>
        <taxon>Tamaricaceae</taxon>
        <taxon>Tamarix</taxon>
    </lineage>
</organism>
<dbReference type="EMBL" id="KF031958">
    <property type="protein sequence ID" value="AGV29484.1"/>
    <property type="molecule type" value="mRNA"/>
</dbReference>
<protein>
    <submittedName>
        <fullName evidence="8">Putative NAC domain class transcription factor</fullName>
    </submittedName>
</protein>
<evidence type="ECO:0000259" key="7">
    <source>
        <dbReference type="PROSITE" id="PS51005"/>
    </source>
</evidence>
<evidence type="ECO:0000256" key="2">
    <source>
        <dbReference type="ARBA" id="ARBA00023125"/>
    </source>
</evidence>
<feature type="domain" description="NAC" evidence="7">
    <location>
        <begin position="2"/>
        <end position="131"/>
    </location>
</feature>
<dbReference type="PANTHER" id="PTHR31719:SF179">
    <property type="entry name" value="OS08G0148400 PROTEIN"/>
    <property type="match status" value="1"/>
</dbReference>
<sequence length="193" mass="21966">MCPSAIDTYWTDEDIGLLLDRVQGGTDVPSNVFTDINPHMYHPSNLPDGCWYFLRRPFTKEIKFGFWEAKGDACHIYSSPRVTGWRTTLEFYEGKCPNNHKTDWIMQEYKIILNAPNSPEGNGLLCRVFLCHGGSVDHGLQQNQNGENFSGHDSISPANNRKSSSLQNKRQVGFFGALLSEISVVIFFFFEIY</sequence>
<dbReference type="GO" id="GO:0003677">
    <property type="term" value="F:DNA binding"/>
    <property type="evidence" value="ECO:0007669"/>
    <property type="project" value="UniProtKB-KW"/>
</dbReference>
<dbReference type="SUPFAM" id="SSF101941">
    <property type="entry name" value="NAC domain"/>
    <property type="match status" value="1"/>
</dbReference>
<dbReference type="GO" id="GO:0006355">
    <property type="term" value="P:regulation of DNA-templated transcription"/>
    <property type="evidence" value="ECO:0007669"/>
    <property type="project" value="InterPro"/>
</dbReference>
<dbReference type="AlphaFoldDB" id="T2CB21"/>
<keyword evidence="1" id="KW-0805">Transcription regulation</keyword>
<evidence type="ECO:0000256" key="6">
    <source>
        <dbReference type="SAM" id="Phobius"/>
    </source>
</evidence>
<dbReference type="Pfam" id="PF02365">
    <property type="entry name" value="NAM"/>
    <property type="match status" value="1"/>
</dbReference>